<sequence>MTESNSPEDNSMADVLDSDIFKNLDKEANNYETNDRKRSRPVSKASEKSENSENDYLEDPNGHSNMISMSSTPFTNKFFNYNGNFASSDLMMLSNSPYSNRSSINRRFSNFNSTIKRSTKKSSNGVSNEFLFNLSSSPSKYASKSTPMERKFAERVVASNIATPHTGKSIRMSDFITDTPSQKEFFGEFGFSNQGSILRSFGRSTPKAQKHPQAINGGKEKGKESLTLDTDTEILNELNFSPFNKNIAGGSHSTKRKVTRLSMMESPSRTPFRNSRVRFGDSKEMDEIGQVLMNFKTPKSLRKKIDGMKGFYTSPLHGNFQTPSSSNGAPGGLKLVKIDNDATDDEQTDDETDREMDDDHNNVSINTKETSTSSIRLSSIADDEGKQKLSDHKEIISQHSALNIGSSKMASQALHYPIPPPYFTNPSSNAPHLHHIDTHQLPHIVAGLQPIGPPLVNMNTNSFQCLPPPQANFIDGNQDLITNIFETPSKQVKKDDNDSPSTILASSVKKMDAVLLKRDFLTSPTPLNKKADNRNILLSGVMSMPTMGVFGEHKPTISKDPAPNIEGQMLQTQLQQPVNSKTQEISSFTTRTLKTVSVTDNKIDPSVSNIGNTKMQFIFADIKSIESFTNDSVYQRKPIKKKTGLHKRSASTNSFINKENFHISKPSSGAKKQVTAKRPLSELNQSNSNAHNNKNNPKAKIISKIPLIQISSSKSELPTTNNSGS</sequence>
<dbReference type="GeneID" id="90074485"/>
<dbReference type="AlphaFoldDB" id="A0AAV5QPM2"/>
<dbReference type="Proteomes" id="UP001360560">
    <property type="component" value="Unassembled WGS sequence"/>
</dbReference>
<gene>
    <name evidence="2" type="ORF">DASC09_038350</name>
</gene>
<feature type="compositionally biased region" description="Acidic residues" evidence="1">
    <location>
        <begin position="341"/>
        <end position="358"/>
    </location>
</feature>
<evidence type="ECO:0000256" key="1">
    <source>
        <dbReference type="SAM" id="MobiDB-lite"/>
    </source>
</evidence>
<feature type="region of interest" description="Disordered" evidence="1">
    <location>
        <begin position="203"/>
        <end position="223"/>
    </location>
</feature>
<accession>A0AAV5QPM2</accession>
<keyword evidence="3" id="KW-1185">Reference proteome</keyword>
<evidence type="ECO:0000313" key="2">
    <source>
        <dbReference type="EMBL" id="GMM36510.1"/>
    </source>
</evidence>
<comment type="caution">
    <text evidence="2">The sequence shown here is derived from an EMBL/GenBank/DDBJ whole genome shotgun (WGS) entry which is preliminary data.</text>
</comment>
<name>A0AAV5QPM2_9ASCO</name>
<feature type="compositionally biased region" description="Polar residues" evidence="1">
    <location>
        <begin position="362"/>
        <end position="375"/>
    </location>
</feature>
<feature type="region of interest" description="Disordered" evidence="1">
    <location>
        <begin position="319"/>
        <end position="375"/>
    </location>
</feature>
<dbReference type="RefSeq" id="XP_064853506.1">
    <property type="nucleotide sequence ID" value="XM_064997434.1"/>
</dbReference>
<dbReference type="EMBL" id="BTFZ01000011">
    <property type="protein sequence ID" value="GMM36510.1"/>
    <property type="molecule type" value="Genomic_DNA"/>
</dbReference>
<evidence type="ECO:0000313" key="3">
    <source>
        <dbReference type="Proteomes" id="UP001360560"/>
    </source>
</evidence>
<feature type="compositionally biased region" description="Basic and acidic residues" evidence="1">
    <location>
        <begin position="26"/>
        <end position="36"/>
    </location>
</feature>
<organism evidence="2 3">
    <name type="scientific">Saccharomycopsis crataegensis</name>
    <dbReference type="NCBI Taxonomy" id="43959"/>
    <lineage>
        <taxon>Eukaryota</taxon>
        <taxon>Fungi</taxon>
        <taxon>Dikarya</taxon>
        <taxon>Ascomycota</taxon>
        <taxon>Saccharomycotina</taxon>
        <taxon>Saccharomycetes</taxon>
        <taxon>Saccharomycopsidaceae</taxon>
        <taxon>Saccharomycopsis</taxon>
    </lineage>
</organism>
<reference evidence="2 3" key="1">
    <citation type="journal article" date="2023" name="Elife">
        <title>Identification of key yeast species and microbe-microbe interactions impacting larval growth of Drosophila in the wild.</title>
        <authorList>
            <person name="Mure A."/>
            <person name="Sugiura Y."/>
            <person name="Maeda R."/>
            <person name="Honda K."/>
            <person name="Sakurai N."/>
            <person name="Takahashi Y."/>
            <person name="Watada M."/>
            <person name="Katoh T."/>
            <person name="Gotoh A."/>
            <person name="Gotoh Y."/>
            <person name="Taniguchi I."/>
            <person name="Nakamura K."/>
            <person name="Hayashi T."/>
            <person name="Katayama T."/>
            <person name="Uemura T."/>
            <person name="Hattori Y."/>
        </authorList>
    </citation>
    <scope>NUCLEOTIDE SEQUENCE [LARGE SCALE GENOMIC DNA]</scope>
    <source>
        <strain evidence="2 3">SC-9</strain>
    </source>
</reference>
<feature type="compositionally biased region" description="Polar residues" evidence="1">
    <location>
        <begin position="319"/>
        <end position="328"/>
    </location>
</feature>
<feature type="compositionally biased region" description="Low complexity" evidence="1">
    <location>
        <begin position="686"/>
        <end position="698"/>
    </location>
</feature>
<proteinExistence type="predicted"/>
<feature type="region of interest" description="Disordered" evidence="1">
    <location>
        <begin position="246"/>
        <end position="276"/>
    </location>
</feature>
<feature type="region of interest" description="Disordered" evidence="1">
    <location>
        <begin position="644"/>
        <end position="698"/>
    </location>
</feature>
<protein>
    <submittedName>
        <fullName evidence="2">Uncharacterized protein</fullName>
    </submittedName>
</protein>
<feature type="region of interest" description="Disordered" evidence="1">
    <location>
        <begin position="26"/>
        <end position="68"/>
    </location>
</feature>